<accession>A0ABD3Y1P2</accession>
<organism evidence="6 7">
    <name type="scientific">Sinanodonta woodiana</name>
    <name type="common">Chinese pond mussel</name>
    <name type="synonym">Anodonta woodiana</name>
    <dbReference type="NCBI Taxonomy" id="1069815"/>
    <lineage>
        <taxon>Eukaryota</taxon>
        <taxon>Metazoa</taxon>
        <taxon>Spiralia</taxon>
        <taxon>Lophotrochozoa</taxon>
        <taxon>Mollusca</taxon>
        <taxon>Bivalvia</taxon>
        <taxon>Autobranchia</taxon>
        <taxon>Heteroconchia</taxon>
        <taxon>Palaeoheterodonta</taxon>
        <taxon>Unionida</taxon>
        <taxon>Unionoidea</taxon>
        <taxon>Unionidae</taxon>
        <taxon>Unioninae</taxon>
        <taxon>Sinanodonta</taxon>
    </lineage>
</organism>
<dbReference type="AlphaFoldDB" id="A0ABD3Y1P2"/>
<dbReference type="GO" id="GO:0016020">
    <property type="term" value="C:membrane"/>
    <property type="evidence" value="ECO:0007669"/>
    <property type="project" value="UniProtKB-SubCell"/>
</dbReference>
<evidence type="ECO:0000313" key="6">
    <source>
        <dbReference type="EMBL" id="KAL3892359.1"/>
    </source>
</evidence>
<dbReference type="Gene3D" id="1.20.140.150">
    <property type="match status" value="1"/>
</dbReference>
<gene>
    <name evidence="6" type="ORF">ACJMK2_004571</name>
</gene>
<protein>
    <submittedName>
        <fullName evidence="6">Uncharacterized protein</fullName>
    </submittedName>
</protein>
<dbReference type="PANTHER" id="PTHR21284">
    <property type="entry name" value="EG:80H7.2 PROTEIN"/>
    <property type="match status" value="1"/>
</dbReference>
<dbReference type="PANTHER" id="PTHR21284:SF12">
    <property type="entry name" value="EG:80H7.2 PROTEIN"/>
    <property type="match status" value="1"/>
</dbReference>
<evidence type="ECO:0000256" key="2">
    <source>
        <dbReference type="ARBA" id="ARBA00022692"/>
    </source>
</evidence>
<feature type="transmembrane region" description="Helical" evidence="5">
    <location>
        <begin position="150"/>
        <end position="169"/>
    </location>
</feature>
<reference evidence="6 7" key="1">
    <citation type="submission" date="2024-11" db="EMBL/GenBank/DDBJ databases">
        <title>Chromosome-level genome assembly of the freshwater bivalve Anodonta woodiana.</title>
        <authorList>
            <person name="Chen X."/>
        </authorList>
    </citation>
    <scope>NUCLEOTIDE SEQUENCE [LARGE SCALE GENOMIC DNA]</scope>
    <source>
        <strain evidence="6">MN2024</strain>
        <tissue evidence="6">Gills</tissue>
    </source>
</reference>
<keyword evidence="2 5" id="KW-0812">Transmembrane</keyword>
<keyword evidence="4 5" id="KW-0472">Membrane</keyword>
<dbReference type="EMBL" id="JBJQND010000001">
    <property type="protein sequence ID" value="KAL3892359.1"/>
    <property type="molecule type" value="Genomic_DNA"/>
</dbReference>
<comment type="caution">
    <text evidence="6">The sequence shown here is derived from an EMBL/GenBank/DDBJ whole genome shotgun (WGS) entry which is preliminary data.</text>
</comment>
<comment type="subcellular location">
    <subcellularLocation>
        <location evidence="1">Membrane</location>
        <topology evidence="1">Multi-pass membrane protein</topology>
    </subcellularLocation>
</comment>
<evidence type="ECO:0000256" key="1">
    <source>
        <dbReference type="ARBA" id="ARBA00004141"/>
    </source>
</evidence>
<dbReference type="Pfam" id="PF13903">
    <property type="entry name" value="Claudin_2"/>
    <property type="match status" value="1"/>
</dbReference>
<feature type="transmembrane region" description="Helical" evidence="5">
    <location>
        <begin position="6"/>
        <end position="29"/>
    </location>
</feature>
<sequence>MSLPEPSGLMVLTICVIASVIALVTPYWLESDDIINGRHHMGLFATCNANCCTWIFEDETWHLKYEPDLFISTQGLMLVGVLVGLVALLVAILALCCTCEKCNSNNAVAAFIIVGFLCMGSAVVVFGIKVSSEKEAKLKWDSESFVWFRWSYWIAIVAVGLALVSALMYSCKNRK</sequence>
<keyword evidence="3 5" id="KW-1133">Transmembrane helix</keyword>
<dbReference type="InterPro" id="IPR004031">
    <property type="entry name" value="PMP22/EMP/MP20/Claudin"/>
</dbReference>
<keyword evidence="7" id="KW-1185">Reference proteome</keyword>
<feature type="transmembrane region" description="Helical" evidence="5">
    <location>
        <begin position="76"/>
        <end position="96"/>
    </location>
</feature>
<name>A0ABD3Y1P2_SINWO</name>
<evidence type="ECO:0000256" key="5">
    <source>
        <dbReference type="SAM" id="Phobius"/>
    </source>
</evidence>
<evidence type="ECO:0000256" key="3">
    <source>
        <dbReference type="ARBA" id="ARBA00022989"/>
    </source>
</evidence>
<proteinExistence type="predicted"/>
<dbReference type="Proteomes" id="UP001634394">
    <property type="component" value="Unassembled WGS sequence"/>
</dbReference>
<feature type="transmembrane region" description="Helical" evidence="5">
    <location>
        <begin position="108"/>
        <end position="130"/>
    </location>
</feature>
<evidence type="ECO:0000256" key="4">
    <source>
        <dbReference type="ARBA" id="ARBA00023136"/>
    </source>
</evidence>
<evidence type="ECO:0000313" key="7">
    <source>
        <dbReference type="Proteomes" id="UP001634394"/>
    </source>
</evidence>